<sequence length="169" mass="18564">MDGAGDTDEDIRRPVVLVLQTSAVKRVFSVVILYLLAVLLGFVLLVHPPGDLVWTLFLGAMLAGTVWLAIRTQAATRHWLELRDDGLYRNGEDLLCGFDEIASVNRGVFAFKPSNGFLLRLKVPGQRCWAPGLYWRLGPFLGVGGATHKAQADMMSEAIALILEQRTAS</sequence>
<dbReference type="Proteomes" id="UP000006833">
    <property type="component" value="Chromosome"/>
</dbReference>
<evidence type="ECO:0000313" key="3">
    <source>
        <dbReference type="Proteomes" id="UP000006833"/>
    </source>
</evidence>
<dbReference type="KEGG" id="dsh:Dshi_2270"/>
<dbReference type="STRING" id="398580.Dshi_2270"/>
<name>A8LR83_DINSH</name>
<dbReference type="AlphaFoldDB" id="A8LR83"/>
<feature type="transmembrane region" description="Helical" evidence="1">
    <location>
        <begin position="27"/>
        <end position="46"/>
    </location>
</feature>
<feature type="transmembrane region" description="Helical" evidence="1">
    <location>
        <begin position="52"/>
        <end position="70"/>
    </location>
</feature>
<keyword evidence="1" id="KW-0812">Transmembrane</keyword>
<dbReference type="RefSeq" id="WP_012178937.1">
    <property type="nucleotide sequence ID" value="NC_009952.1"/>
</dbReference>
<organism evidence="2 3">
    <name type="scientific">Dinoroseobacter shibae (strain DSM 16493 / NCIMB 14021 / DFL 12)</name>
    <dbReference type="NCBI Taxonomy" id="398580"/>
    <lineage>
        <taxon>Bacteria</taxon>
        <taxon>Pseudomonadati</taxon>
        <taxon>Pseudomonadota</taxon>
        <taxon>Alphaproteobacteria</taxon>
        <taxon>Rhodobacterales</taxon>
        <taxon>Roseobacteraceae</taxon>
        <taxon>Dinoroseobacter</taxon>
    </lineage>
</organism>
<keyword evidence="1" id="KW-1133">Transmembrane helix</keyword>
<protein>
    <submittedName>
        <fullName evidence="2">Uncharacterized protein</fullName>
    </submittedName>
</protein>
<accession>A8LR83</accession>
<evidence type="ECO:0000256" key="1">
    <source>
        <dbReference type="SAM" id="Phobius"/>
    </source>
</evidence>
<dbReference type="OrthoDB" id="7862519at2"/>
<evidence type="ECO:0000313" key="2">
    <source>
        <dbReference type="EMBL" id="ABV94006.1"/>
    </source>
</evidence>
<keyword evidence="3" id="KW-1185">Reference proteome</keyword>
<proteinExistence type="predicted"/>
<reference evidence="3" key="1">
    <citation type="journal article" date="2010" name="ISME J.">
        <title>The complete genome sequence of the algal symbiont Dinoroseobacter shibae: a hitchhiker's guide to life in the sea.</title>
        <authorList>
            <person name="Wagner-Dobler I."/>
            <person name="Ballhausen B."/>
            <person name="Berger M."/>
            <person name="Brinkhoff T."/>
            <person name="Buchholz I."/>
            <person name="Bunk B."/>
            <person name="Cypionka H."/>
            <person name="Daniel R."/>
            <person name="Drepper T."/>
            <person name="Gerdts G."/>
            <person name="Hahnke S."/>
            <person name="Han C."/>
            <person name="Jahn D."/>
            <person name="Kalhoefer D."/>
            <person name="Kiss H."/>
            <person name="Klenk H.P."/>
            <person name="Kyrpides N."/>
            <person name="Liebl W."/>
            <person name="Liesegang H."/>
            <person name="Meincke L."/>
            <person name="Pati A."/>
            <person name="Petersen J."/>
            <person name="Piekarski T."/>
            <person name="Pommerenke C."/>
            <person name="Pradella S."/>
            <person name="Pukall R."/>
            <person name="Rabus R."/>
            <person name="Stackebrandt E."/>
            <person name="Thole S."/>
            <person name="Thompson L."/>
            <person name="Tielen P."/>
            <person name="Tomasch J."/>
            <person name="von Jan M."/>
            <person name="Wanphrut N."/>
            <person name="Wichels A."/>
            <person name="Zech H."/>
            <person name="Simon M."/>
        </authorList>
    </citation>
    <scope>NUCLEOTIDE SEQUENCE [LARGE SCALE GENOMIC DNA]</scope>
    <source>
        <strain evidence="3">DSM 16493 / NCIMB 14021 / DFL 12</strain>
    </source>
</reference>
<gene>
    <name evidence="2" type="ordered locus">Dshi_2270</name>
</gene>
<dbReference type="eggNOG" id="ENOG5032RXY">
    <property type="taxonomic scope" value="Bacteria"/>
</dbReference>
<dbReference type="EMBL" id="CP000830">
    <property type="protein sequence ID" value="ABV94006.1"/>
    <property type="molecule type" value="Genomic_DNA"/>
</dbReference>
<dbReference type="HOGENOM" id="CLU_114544_0_0_5"/>
<keyword evidence="1" id="KW-0472">Membrane</keyword>